<dbReference type="EnsemblMetazoa" id="MESCA004178-RA">
    <property type="protein sequence ID" value="MESCA004178-PA"/>
    <property type="gene ID" value="MESCA004178"/>
</dbReference>
<keyword evidence="13" id="KW-1185">Reference proteome</keyword>
<evidence type="ECO:0000256" key="6">
    <source>
        <dbReference type="ARBA" id="ARBA00023136"/>
    </source>
</evidence>
<name>T1GKZ5_MEGSC</name>
<evidence type="ECO:0000256" key="8">
    <source>
        <dbReference type="ARBA" id="ARBA00023319"/>
    </source>
</evidence>
<dbReference type="InterPro" id="IPR013783">
    <property type="entry name" value="Ig-like_fold"/>
</dbReference>
<dbReference type="GO" id="GO:0016020">
    <property type="term" value="C:membrane"/>
    <property type="evidence" value="ECO:0007669"/>
    <property type="project" value="UniProtKB-SubCell"/>
</dbReference>
<dbReference type="GO" id="GO:0007155">
    <property type="term" value="P:cell adhesion"/>
    <property type="evidence" value="ECO:0007669"/>
    <property type="project" value="UniProtKB-KW"/>
</dbReference>
<evidence type="ECO:0000313" key="13">
    <source>
        <dbReference type="Proteomes" id="UP000015102"/>
    </source>
</evidence>
<dbReference type="EMBL" id="CAQQ02150122">
    <property type="status" value="NOT_ANNOTATED_CDS"/>
    <property type="molecule type" value="Genomic_DNA"/>
</dbReference>
<dbReference type="OMA" id="VTCRIIV"/>
<keyword evidence="6 10" id="KW-0472">Membrane</keyword>
<organism evidence="12 13">
    <name type="scientific">Megaselia scalaris</name>
    <name type="common">Humpbacked fly</name>
    <name type="synonym">Phora scalaris</name>
    <dbReference type="NCBI Taxonomy" id="36166"/>
    <lineage>
        <taxon>Eukaryota</taxon>
        <taxon>Metazoa</taxon>
        <taxon>Ecdysozoa</taxon>
        <taxon>Arthropoda</taxon>
        <taxon>Hexapoda</taxon>
        <taxon>Insecta</taxon>
        <taxon>Pterygota</taxon>
        <taxon>Neoptera</taxon>
        <taxon>Endopterygota</taxon>
        <taxon>Diptera</taxon>
        <taxon>Brachycera</taxon>
        <taxon>Muscomorpha</taxon>
        <taxon>Platypezoidea</taxon>
        <taxon>Phoridae</taxon>
        <taxon>Megaseliini</taxon>
        <taxon>Megaselia</taxon>
    </lineage>
</organism>
<keyword evidence="7" id="KW-1015">Disulfide bond</keyword>
<dbReference type="Pfam" id="PF25059">
    <property type="entry name" value="FN3_DSCAM-DSCAML_C"/>
    <property type="match status" value="1"/>
</dbReference>
<dbReference type="InterPro" id="IPR036116">
    <property type="entry name" value="FN3_sf"/>
</dbReference>
<evidence type="ECO:0000256" key="9">
    <source>
        <dbReference type="SAM" id="MobiDB-lite"/>
    </source>
</evidence>
<protein>
    <recommendedName>
        <fullName evidence="11">Fibronectin type-III domain-containing protein</fullName>
    </recommendedName>
</protein>
<reference evidence="13" key="1">
    <citation type="submission" date="2013-02" db="EMBL/GenBank/DDBJ databases">
        <authorList>
            <person name="Hughes D."/>
        </authorList>
    </citation>
    <scope>NUCLEOTIDE SEQUENCE</scope>
    <source>
        <strain>Durham</strain>
        <strain evidence="13">NC isolate 2 -- Noor lab</strain>
    </source>
</reference>
<dbReference type="InterPro" id="IPR003961">
    <property type="entry name" value="FN3_dom"/>
</dbReference>
<keyword evidence="4" id="KW-0130">Cell adhesion</keyword>
<keyword evidence="3" id="KW-0732">Signal</keyword>
<dbReference type="EMBL" id="CAQQ02150121">
    <property type="status" value="NOT_ANNOTATED_CDS"/>
    <property type="molecule type" value="Genomic_DNA"/>
</dbReference>
<dbReference type="AlphaFoldDB" id="T1GKZ5"/>
<accession>T1GKZ5</accession>
<feature type="transmembrane region" description="Helical" evidence="10">
    <location>
        <begin position="79"/>
        <end position="100"/>
    </location>
</feature>
<feature type="region of interest" description="Disordered" evidence="9">
    <location>
        <begin position="212"/>
        <end position="248"/>
    </location>
</feature>
<dbReference type="InterPro" id="IPR056754">
    <property type="entry name" value="DSCAM/DSCAML_C"/>
</dbReference>
<evidence type="ECO:0000256" key="7">
    <source>
        <dbReference type="ARBA" id="ARBA00023157"/>
    </source>
</evidence>
<proteinExistence type="predicted"/>
<dbReference type="HOGENOM" id="CLU_951799_0_0_1"/>
<evidence type="ECO:0000256" key="10">
    <source>
        <dbReference type="SAM" id="Phobius"/>
    </source>
</evidence>
<evidence type="ECO:0000256" key="4">
    <source>
        <dbReference type="ARBA" id="ARBA00022889"/>
    </source>
</evidence>
<evidence type="ECO:0000256" key="2">
    <source>
        <dbReference type="ARBA" id="ARBA00022692"/>
    </source>
</evidence>
<dbReference type="Gene3D" id="2.60.40.10">
    <property type="entry name" value="Immunoglobulins"/>
    <property type="match status" value="1"/>
</dbReference>
<dbReference type="CDD" id="cd00063">
    <property type="entry name" value="FN3"/>
    <property type="match status" value="1"/>
</dbReference>
<dbReference type="Proteomes" id="UP000015102">
    <property type="component" value="Unassembled WGS sequence"/>
</dbReference>
<keyword evidence="2 10" id="KW-0812">Transmembrane</keyword>
<dbReference type="STRING" id="36166.T1GKZ5"/>
<evidence type="ECO:0000313" key="12">
    <source>
        <dbReference type="EnsemblMetazoa" id="MESCA004178-PA"/>
    </source>
</evidence>
<dbReference type="EMBL" id="CAQQ02150120">
    <property type="status" value="NOT_ANNOTATED_CDS"/>
    <property type="molecule type" value="Genomic_DNA"/>
</dbReference>
<comment type="subcellular location">
    <subcellularLocation>
        <location evidence="1">Membrane</location>
        <topology evidence="1">Single-pass membrane protein</topology>
    </subcellularLocation>
</comment>
<dbReference type="SUPFAM" id="SSF49265">
    <property type="entry name" value="Fibronectin type III"/>
    <property type="match status" value="1"/>
</dbReference>
<evidence type="ECO:0000256" key="5">
    <source>
        <dbReference type="ARBA" id="ARBA00022989"/>
    </source>
</evidence>
<feature type="region of interest" description="Disordered" evidence="9">
    <location>
        <begin position="109"/>
        <end position="129"/>
    </location>
</feature>
<feature type="domain" description="Fibronectin type-III" evidence="11">
    <location>
        <begin position="1"/>
        <end position="52"/>
    </location>
</feature>
<evidence type="ECO:0000256" key="3">
    <source>
        <dbReference type="ARBA" id="ARBA00022729"/>
    </source>
</evidence>
<sequence>SQWTVISNHIAPTERIFTVNDLLPGKKYQLRVTAHNNAGSTTAIYNFTTQPLQGLMYGPQHNHPISHLPESPFYTNFKVLIPVCFSLLILLVLIAIVLFIRRRKLANQSRPPTSTMSESQSLANLQNKQNRDQQYLAVRCNPNNRSTNSNDSGSFKASEGNEYIEDICPYATFQLNKQTYSESSYSGNVYSGPYHSVRGSFVYHDVKPESYHSKEPEYTKVRRKGARLRDPHSESQESDNPGSTDSEVRKILTLHIPITEYDTLGSESDNEMSARAVNAAKYRPQRVTCRIIV</sequence>
<evidence type="ECO:0000256" key="1">
    <source>
        <dbReference type="ARBA" id="ARBA00004167"/>
    </source>
</evidence>
<keyword evidence="8" id="KW-0393">Immunoglobulin domain</keyword>
<evidence type="ECO:0000259" key="11">
    <source>
        <dbReference type="PROSITE" id="PS50853"/>
    </source>
</evidence>
<keyword evidence="5 10" id="KW-1133">Transmembrane helix</keyword>
<reference evidence="12" key="2">
    <citation type="submission" date="2015-06" db="UniProtKB">
        <authorList>
            <consortium name="EnsemblMetazoa"/>
        </authorList>
    </citation>
    <scope>IDENTIFICATION</scope>
</reference>
<feature type="compositionally biased region" description="Polar residues" evidence="9">
    <location>
        <begin position="109"/>
        <end position="128"/>
    </location>
</feature>
<dbReference type="PROSITE" id="PS50853">
    <property type="entry name" value="FN3"/>
    <property type="match status" value="1"/>
</dbReference>